<accession>A0A409W6A9</accession>
<keyword evidence="1" id="KW-0732">Signal</keyword>
<evidence type="ECO:0000313" key="2">
    <source>
        <dbReference type="EMBL" id="PPQ74059.1"/>
    </source>
</evidence>
<proteinExistence type="predicted"/>
<evidence type="ECO:0000256" key="1">
    <source>
        <dbReference type="SAM" id="SignalP"/>
    </source>
</evidence>
<evidence type="ECO:0000313" key="3">
    <source>
        <dbReference type="Proteomes" id="UP000284842"/>
    </source>
</evidence>
<comment type="caution">
    <text evidence="2">The sequence shown here is derived from an EMBL/GenBank/DDBJ whole genome shotgun (WGS) entry which is preliminary data.</text>
</comment>
<dbReference type="Proteomes" id="UP000284842">
    <property type="component" value="Unassembled WGS sequence"/>
</dbReference>
<reference evidence="2 3" key="1">
    <citation type="journal article" date="2018" name="Evol. Lett.">
        <title>Horizontal gene cluster transfer increased hallucinogenic mushroom diversity.</title>
        <authorList>
            <person name="Reynolds H.T."/>
            <person name="Vijayakumar V."/>
            <person name="Gluck-Thaler E."/>
            <person name="Korotkin H.B."/>
            <person name="Matheny P.B."/>
            <person name="Slot J.C."/>
        </authorList>
    </citation>
    <scope>NUCLEOTIDE SEQUENCE [LARGE SCALE GENOMIC DNA]</scope>
    <source>
        <strain evidence="2 3">2629</strain>
    </source>
</reference>
<protein>
    <submittedName>
        <fullName evidence="2">Uncharacterized protein</fullName>
    </submittedName>
</protein>
<name>A0A409W6A9_9AGAR</name>
<feature type="signal peptide" evidence="1">
    <location>
        <begin position="1"/>
        <end position="22"/>
    </location>
</feature>
<gene>
    <name evidence="2" type="ORF">CVT24_012952</name>
</gene>
<organism evidence="2 3">
    <name type="scientific">Panaeolus cyanescens</name>
    <dbReference type="NCBI Taxonomy" id="181874"/>
    <lineage>
        <taxon>Eukaryota</taxon>
        <taxon>Fungi</taxon>
        <taxon>Dikarya</taxon>
        <taxon>Basidiomycota</taxon>
        <taxon>Agaricomycotina</taxon>
        <taxon>Agaricomycetes</taxon>
        <taxon>Agaricomycetidae</taxon>
        <taxon>Agaricales</taxon>
        <taxon>Agaricineae</taxon>
        <taxon>Galeropsidaceae</taxon>
        <taxon>Panaeolus</taxon>
    </lineage>
</organism>
<keyword evidence="3" id="KW-1185">Reference proteome</keyword>
<dbReference type="AlphaFoldDB" id="A0A409W6A9"/>
<dbReference type="InParanoid" id="A0A409W6A9"/>
<feature type="chain" id="PRO_5019175974" evidence="1">
    <location>
        <begin position="23"/>
        <end position="219"/>
    </location>
</feature>
<dbReference type="OrthoDB" id="10435578at2759"/>
<dbReference type="EMBL" id="NHTK01005779">
    <property type="protein sequence ID" value="PPQ74059.1"/>
    <property type="molecule type" value="Genomic_DNA"/>
</dbReference>
<sequence>MKVFAAVAHVALCLNLVLPVTAYFRLNVGNEVKHPPFDYEALTEELMMVQNGSLDVKALMIDPEVDNAPIDDVGYTSEAGPKAPILPALSFNRENKTISFYPEFFDPKRPPAHRAGLVIAAAYKIFCGAQDTFMKVDSPFGRWQPVARHRIFGRDKAEYIDTVTSDGFQVLGRKAYYATIYDAEAWKWLGLEFRGVMRDSFQLVLLEKLDSSNATIPSQ</sequence>